<dbReference type="GO" id="GO:0052725">
    <property type="term" value="F:inositol-1,3,4-trisphosphate 6-kinase activity"/>
    <property type="evidence" value="ECO:0007669"/>
    <property type="project" value="InterPro"/>
</dbReference>
<dbReference type="InterPro" id="IPR008656">
    <property type="entry name" value="Inositol_tetrakis-P_1-kinase"/>
</dbReference>
<dbReference type="GO" id="GO:0005737">
    <property type="term" value="C:cytoplasm"/>
    <property type="evidence" value="ECO:0007669"/>
    <property type="project" value="TreeGrafter"/>
</dbReference>
<reference evidence="1 2" key="1">
    <citation type="journal article" date="2010" name="BMC Genomics">
        <title>Genome analysis and comparative genomics of a Giardia intestinalis assemblage E isolate.</title>
        <authorList>
            <person name="Jerlstrom-Hultqvist J."/>
            <person name="Franzen O."/>
            <person name="Ankarklev J."/>
            <person name="Xu F."/>
            <person name="Nohynkova E."/>
            <person name="Andersson J.O."/>
            <person name="Svard S.G."/>
            <person name="Andersson B."/>
        </authorList>
    </citation>
    <scope>NUCLEOTIDE SEQUENCE [LARGE SCALE GENOMIC DNA]</scope>
    <source>
        <strain evidence="1 2">P15</strain>
    </source>
</reference>
<dbReference type="GO" id="GO:0032957">
    <property type="term" value="P:inositol trisphosphate metabolic process"/>
    <property type="evidence" value="ECO:0007669"/>
    <property type="project" value="InterPro"/>
</dbReference>
<dbReference type="VEuPathDB" id="GiardiaDB:GLP15_5131"/>
<dbReference type="OrthoDB" id="10267547at2759"/>
<dbReference type="Proteomes" id="UP000008974">
    <property type="component" value="Unassembled WGS sequence"/>
</dbReference>
<sequence length="340" mass="38623">MELVVIATKKKLNKEPMRLMLDELAKQPQVRRLTVVELDGLKSAKQLEKAIEDIDLASAVLIHKPHELFSSANEQLLRAYTKMESHFHYVQDKLASIKKIHSRLDMHNTLSSLELEGMCTPCVCLLESQLNDEALLWADTHSPFLLKPNDSNNHDLYLVRNASSLARLYPELQDEAERHKAQKIGEAPTIDVDLLHCNNIYLMEQYIPHSAVFKIYTYRGTIIHTDFRAPLCLPEAFRPNGLHEVHETYDTSEASYRKINSQTCLEIQTSITYAPTPVEWCLVQSIAQLIYASLGLSILGIDALLTPTGLYIIDINYFSGPKKADWLDLKKLLALDLPNC</sequence>
<dbReference type="GO" id="GO:0005524">
    <property type="term" value="F:ATP binding"/>
    <property type="evidence" value="ECO:0007669"/>
    <property type="project" value="InterPro"/>
</dbReference>
<dbReference type="GO" id="GO:0047325">
    <property type="term" value="F:inositol-3,4,5,6-tetrakisphosphate 1-kinase activity"/>
    <property type="evidence" value="ECO:0007669"/>
    <property type="project" value="InterPro"/>
</dbReference>
<accession>E1F849</accession>
<dbReference type="AlphaFoldDB" id="E1F849"/>
<evidence type="ECO:0008006" key="3">
    <source>
        <dbReference type="Google" id="ProtNLM"/>
    </source>
</evidence>
<comment type="caution">
    <text evidence="1">The sequence shown here is derived from an EMBL/GenBank/DDBJ whole genome shotgun (WGS) entry which is preliminary data.</text>
</comment>
<dbReference type="OMA" id="LLWADTH"/>
<dbReference type="PANTHER" id="PTHR14217">
    <property type="entry name" value="INOSITOL-TETRAKISPHOSPHATE 1-KINASE"/>
    <property type="match status" value="1"/>
</dbReference>
<name>E1F849_GIAIA</name>
<evidence type="ECO:0000313" key="1">
    <source>
        <dbReference type="EMBL" id="EFO61367.1"/>
    </source>
</evidence>
<dbReference type="PANTHER" id="PTHR14217:SF1">
    <property type="entry name" value="INOSITOL-TETRAKISPHOSPHATE 1-KINASE"/>
    <property type="match status" value="1"/>
</dbReference>
<protein>
    <recommendedName>
        <fullName evidence="3">Inositol-tetrakisphosphate 1-kinase</fullName>
    </recommendedName>
</protein>
<proteinExistence type="predicted"/>
<organism evidence="1 2">
    <name type="scientific">Giardia intestinalis (strain P15)</name>
    <name type="common">Giardia lamblia</name>
    <dbReference type="NCBI Taxonomy" id="658858"/>
    <lineage>
        <taxon>Eukaryota</taxon>
        <taxon>Metamonada</taxon>
        <taxon>Diplomonadida</taxon>
        <taxon>Hexamitidae</taxon>
        <taxon>Giardiinae</taxon>
        <taxon>Giardia</taxon>
    </lineage>
</organism>
<dbReference type="GO" id="GO:0000287">
    <property type="term" value="F:magnesium ion binding"/>
    <property type="evidence" value="ECO:0007669"/>
    <property type="project" value="InterPro"/>
</dbReference>
<evidence type="ECO:0000313" key="2">
    <source>
        <dbReference type="Proteomes" id="UP000008974"/>
    </source>
</evidence>
<dbReference type="EMBL" id="ACVC01000231">
    <property type="protein sequence ID" value="EFO61367.1"/>
    <property type="molecule type" value="Genomic_DNA"/>
</dbReference>
<dbReference type="GO" id="GO:0052726">
    <property type="term" value="F:inositol-1,3,4-trisphosphate 5-kinase activity"/>
    <property type="evidence" value="ECO:0007669"/>
    <property type="project" value="InterPro"/>
</dbReference>
<dbReference type="SUPFAM" id="SSF56059">
    <property type="entry name" value="Glutathione synthetase ATP-binding domain-like"/>
    <property type="match status" value="1"/>
</dbReference>
<dbReference type="Gene3D" id="3.30.470.20">
    <property type="entry name" value="ATP-grasp fold, B domain"/>
    <property type="match status" value="1"/>
</dbReference>
<gene>
    <name evidence="1" type="ORF">GLP15_5131</name>
</gene>